<dbReference type="PROSITE" id="PS51257">
    <property type="entry name" value="PROKAR_LIPOPROTEIN"/>
    <property type="match status" value="1"/>
</dbReference>
<keyword evidence="2" id="KW-0732">Signal</keyword>
<dbReference type="RefSeq" id="WP_253568990.1">
    <property type="nucleotide sequence ID" value="NZ_JAMZEK010000005.1"/>
</dbReference>
<evidence type="ECO:0000256" key="1">
    <source>
        <dbReference type="SAM" id="MobiDB-lite"/>
    </source>
</evidence>
<comment type="caution">
    <text evidence="3">The sequence shown here is derived from an EMBL/GenBank/DDBJ whole genome shotgun (WGS) entry which is preliminary data.</text>
</comment>
<organism evidence="3 4">
    <name type="scientific">Dyella lutea</name>
    <dbReference type="NCBI Taxonomy" id="2950441"/>
    <lineage>
        <taxon>Bacteria</taxon>
        <taxon>Pseudomonadati</taxon>
        <taxon>Pseudomonadota</taxon>
        <taxon>Gammaproteobacteria</taxon>
        <taxon>Lysobacterales</taxon>
        <taxon>Rhodanobacteraceae</taxon>
        <taxon>Dyella</taxon>
    </lineage>
</organism>
<proteinExistence type="predicted"/>
<dbReference type="InterPro" id="IPR045500">
    <property type="entry name" value="DUF6491"/>
</dbReference>
<accession>A0ABT1FFL0</accession>
<name>A0ABT1FFL0_9GAMM</name>
<feature type="region of interest" description="Disordered" evidence="1">
    <location>
        <begin position="133"/>
        <end position="153"/>
    </location>
</feature>
<keyword evidence="4" id="KW-1185">Reference proteome</keyword>
<evidence type="ECO:0000313" key="3">
    <source>
        <dbReference type="EMBL" id="MCP1376171.1"/>
    </source>
</evidence>
<sequence length="153" mass="17002">MKHLRMFAWLALPMVLGACASLSGRPSEQQRRADYEAAAGPAQTSFRFYNSLWSWEPLGTDLVVVYARPNQAWLLDVPGCIDLPFTNAIGLTSNLHQVSVGFDKVLTGRRDFPCTITRIRPVDVAKLKQAEVAHRTVQEKPRDTATVPPPASR</sequence>
<feature type="chain" id="PRO_5045169925" evidence="2">
    <location>
        <begin position="21"/>
        <end position="153"/>
    </location>
</feature>
<protein>
    <submittedName>
        <fullName evidence="3">DUF6491 family protein</fullName>
    </submittedName>
</protein>
<dbReference type="EMBL" id="JAMZEK010000005">
    <property type="protein sequence ID" value="MCP1376171.1"/>
    <property type="molecule type" value="Genomic_DNA"/>
</dbReference>
<dbReference type="Proteomes" id="UP001204615">
    <property type="component" value="Unassembled WGS sequence"/>
</dbReference>
<feature type="compositionally biased region" description="Basic and acidic residues" evidence="1">
    <location>
        <begin position="133"/>
        <end position="143"/>
    </location>
</feature>
<evidence type="ECO:0000256" key="2">
    <source>
        <dbReference type="SAM" id="SignalP"/>
    </source>
</evidence>
<evidence type="ECO:0000313" key="4">
    <source>
        <dbReference type="Proteomes" id="UP001204615"/>
    </source>
</evidence>
<reference evidence="3 4" key="1">
    <citation type="submission" date="2022-06" db="EMBL/GenBank/DDBJ databases">
        <title>Dyella sp. Sa strain:Sa Genome sequencing.</title>
        <authorList>
            <person name="Park S."/>
        </authorList>
    </citation>
    <scope>NUCLEOTIDE SEQUENCE [LARGE SCALE GENOMIC DNA]</scope>
    <source>
        <strain evidence="3 4">Sa</strain>
    </source>
</reference>
<dbReference type="Pfam" id="PF20101">
    <property type="entry name" value="DUF6491"/>
    <property type="match status" value="1"/>
</dbReference>
<gene>
    <name evidence="3" type="ORF">NC595_19145</name>
</gene>
<feature type="signal peptide" evidence="2">
    <location>
        <begin position="1"/>
        <end position="20"/>
    </location>
</feature>